<feature type="domain" description="PAS" evidence="2">
    <location>
        <begin position="213"/>
        <end position="266"/>
    </location>
</feature>
<dbReference type="SUPFAM" id="SSF55781">
    <property type="entry name" value="GAF domain-like"/>
    <property type="match status" value="1"/>
</dbReference>
<protein>
    <submittedName>
        <fullName evidence="5">Sll1687 protein</fullName>
    </submittedName>
</protein>
<dbReference type="SMR" id="P73713"/>
<dbReference type="InterPro" id="IPR029787">
    <property type="entry name" value="Nucleotide_cyclase"/>
</dbReference>
<dbReference type="InterPro" id="IPR000014">
    <property type="entry name" value="PAS"/>
</dbReference>
<keyword evidence="6" id="KW-1185">Reference proteome</keyword>
<dbReference type="Pfam" id="PF13426">
    <property type="entry name" value="PAS_9"/>
    <property type="match status" value="2"/>
</dbReference>
<dbReference type="PROSITE" id="PS50112">
    <property type="entry name" value="PAS"/>
    <property type="match status" value="2"/>
</dbReference>
<name>P73713_SYNY3</name>
<dbReference type="Pfam" id="PF00990">
    <property type="entry name" value="GGDEF"/>
    <property type="match status" value="1"/>
</dbReference>
<dbReference type="InterPro" id="IPR050469">
    <property type="entry name" value="Diguanylate_Cyclase"/>
</dbReference>
<dbReference type="NCBIfam" id="TIGR00229">
    <property type="entry name" value="sensory_box"/>
    <property type="match status" value="4"/>
</dbReference>
<dbReference type="AlphaFoldDB" id="P73713"/>
<dbReference type="SUPFAM" id="SSF55073">
    <property type="entry name" value="Nucleotide cyclase"/>
    <property type="match status" value="1"/>
</dbReference>
<dbReference type="PANTHER" id="PTHR45138:SF9">
    <property type="entry name" value="DIGUANYLATE CYCLASE DGCM-RELATED"/>
    <property type="match status" value="1"/>
</dbReference>
<dbReference type="InterPro" id="IPR001610">
    <property type="entry name" value="PAC"/>
</dbReference>
<feature type="coiled-coil region" evidence="1">
    <location>
        <begin position="583"/>
        <end position="646"/>
    </location>
</feature>
<dbReference type="eggNOG" id="COG2202">
    <property type="taxonomic scope" value="Bacteria"/>
</dbReference>
<dbReference type="PIR" id="S77202">
    <property type="entry name" value="S77202"/>
</dbReference>
<accession>P73713</accession>
<dbReference type="PaxDb" id="1148-1652841"/>
<dbReference type="eggNOG" id="COG3706">
    <property type="taxonomic scope" value="Bacteria"/>
</dbReference>
<dbReference type="KEGG" id="syn:sll1687"/>
<dbReference type="STRING" id="1148.gene:10498627"/>
<dbReference type="InterPro" id="IPR000700">
    <property type="entry name" value="PAS-assoc_C"/>
</dbReference>
<dbReference type="EnsemblBacteria" id="BAA17760">
    <property type="protein sequence ID" value="BAA17760"/>
    <property type="gene ID" value="BAA17760"/>
</dbReference>
<dbReference type="eggNOG" id="COG2203">
    <property type="taxonomic scope" value="Bacteria"/>
</dbReference>
<dbReference type="SMART" id="SM00086">
    <property type="entry name" value="PAC"/>
    <property type="match status" value="4"/>
</dbReference>
<reference evidence="5 6" key="2">
    <citation type="journal article" date="1996" name="DNA Res.">
        <title>Sequence analysis of the genome of the unicellular cyanobacterium Synechocystis sp. strain PCC6803. II. Sequence determination of the entire genome and assignment of potential protein-coding regions.</title>
        <authorList>
            <person name="Kaneko T."/>
            <person name="Sato S."/>
            <person name="Kotani H."/>
            <person name="Tanaka A."/>
            <person name="Asamizu E."/>
            <person name="Nakamura Y."/>
            <person name="Miyajima N."/>
            <person name="Hirosawa M."/>
            <person name="Sugiura M."/>
            <person name="Sasamoto S."/>
            <person name="Kimura T."/>
            <person name="Hosouchi T."/>
            <person name="Matsuno A."/>
            <person name="Muraki A."/>
            <person name="Nakazaki N."/>
            <person name="Naruo K."/>
            <person name="Okumura S."/>
            <person name="Shimpo S."/>
            <person name="Takeuchi C."/>
            <person name="Wada T."/>
            <person name="Watanabe A."/>
            <person name="Yamada M."/>
            <person name="Yasuda M."/>
            <person name="Tabata S."/>
        </authorList>
    </citation>
    <scope>NUCLEOTIDE SEQUENCE [LARGE SCALE GENOMIC DNA]</scope>
    <source>
        <strain evidence="6">ATCC 27184 / PCC 6803 / Kazusa</strain>
    </source>
</reference>
<evidence type="ECO:0000313" key="6">
    <source>
        <dbReference type="Proteomes" id="UP000001425"/>
    </source>
</evidence>
<dbReference type="SMART" id="SM00267">
    <property type="entry name" value="GGDEF"/>
    <property type="match status" value="1"/>
</dbReference>
<dbReference type="CDD" id="cd00130">
    <property type="entry name" value="PAS"/>
    <property type="match status" value="4"/>
</dbReference>
<dbReference type="Pfam" id="PF08447">
    <property type="entry name" value="PAS_3"/>
    <property type="match status" value="2"/>
</dbReference>
<dbReference type="Pfam" id="PF01590">
    <property type="entry name" value="GAF"/>
    <property type="match status" value="1"/>
</dbReference>
<dbReference type="FunFam" id="3.30.70.270:FF:000001">
    <property type="entry name" value="Diguanylate cyclase domain protein"/>
    <property type="match status" value="1"/>
</dbReference>
<feature type="domain" description="PAC" evidence="3">
    <location>
        <begin position="290"/>
        <end position="342"/>
    </location>
</feature>
<feature type="domain" description="GGDEF" evidence="4">
    <location>
        <begin position="831"/>
        <end position="965"/>
    </location>
</feature>
<dbReference type="PANTHER" id="PTHR45138">
    <property type="entry name" value="REGULATORY COMPONENTS OF SENSORY TRANSDUCTION SYSTEM"/>
    <property type="match status" value="1"/>
</dbReference>
<dbReference type="GO" id="GO:0005886">
    <property type="term" value="C:plasma membrane"/>
    <property type="evidence" value="ECO:0000318"/>
    <property type="project" value="GO_Central"/>
</dbReference>
<dbReference type="InterPro" id="IPR013655">
    <property type="entry name" value="PAS_fold_3"/>
</dbReference>
<dbReference type="EMBL" id="BA000022">
    <property type="protein sequence ID" value="BAA17760.1"/>
    <property type="molecule type" value="Genomic_DNA"/>
</dbReference>
<evidence type="ECO:0000256" key="1">
    <source>
        <dbReference type="SAM" id="Coils"/>
    </source>
</evidence>
<evidence type="ECO:0000259" key="3">
    <source>
        <dbReference type="PROSITE" id="PS50113"/>
    </source>
</evidence>
<proteinExistence type="predicted"/>
<dbReference type="InParanoid" id="P73713"/>
<dbReference type="GO" id="GO:0043709">
    <property type="term" value="P:cell adhesion involved in single-species biofilm formation"/>
    <property type="evidence" value="ECO:0000318"/>
    <property type="project" value="GO_Central"/>
</dbReference>
<evidence type="ECO:0000259" key="4">
    <source>
        <dbReference type="PROSITE" id="PS50887"/>
    </source>
</evidence>
<dbReference type="SUPFAM" id="SSF55785">
    <property type="entry name" value="PYP-like sensor domain (PAS domain)"/>
    <property type="match status" value="4"/>
</dbReference>
<sequence>MRVSDKNSRLHSYQYQLYPLVNGGSQNYMGDEHQDIGKVIAKLETSKEVVANLKLQTFLRSAFLSEASHINSGEDVGKFLEAILQEGEEMFNYLANHAPVLIWIAGLDKGCFYFNQPWLNFTGRTLEQEQGNGWAEGVHPDDFDRCWQTYVEAFDARQPFTMEYRLRNRGGEYRWLLDNGVPRLAPDGEFLGYIGSCIDITERYEARQAIEESEEKYRSLVESINTIIVRWLPTGEITFANEYCHNFFGFSKEEMVGKSVFDTIVPRTSSSGQNLEAMVADICRNPENYKYNENENVRKNGDRVWVAWTNEPIFDSQGNLLEILGSGIDITSRKLAEEQLRQREAELSEAQSLAKLGTWKFLSGSGEIQWSEEILRMFGLEHPPSYEELTASIHPGDRQRHDEVVQSVLESQNSQDLVYRFFRQDGSQGWLWAKIEALVNGAGEMIGLHGVAMDVTEQKSVETALQDSESRFRKVFESAVVGMMFANINGQITEANDCLLKMLGYTRKELEAGLMRWDQITPPEYKSQDLEAIENLRIYGFTKPWEKEYYHKNGRRVPILMGASPFEGEPDLTICVVVPMEEQKKALYQRDRIEAELEKLNAKLEQRVLERTQALAESQEQVNRVNEQLAQRLEELKRRNQEMELLSTLNQYLQSCVVVADACASLAALAPPLFPNIAGTISIFDSTANYFEQVKTWGNLACSEPLFNGTDCWALRLGQPHLVGVQQHDLLCSHLNPECLPQESLCIPLIAQGETLGLLNLCSDRAGVISSDQQQLAKAVAEQVSLAIANIKLRERLENQSIRDPLTGLFNRRYLEQFFLQEIGRAKRYNHSIGVIMGDIDHFKQFNDQLGHDAGDHVLKTIGRILQSNIRGSDIACRYGGEEMTIVLPQTSLEDTLVKAESLRQAIASMEVEYKGKELGTLTVSLGVACYPNHGETMVNIIQAADRALYQAKAAGRNRVVMADEVFPVN</sequence>
<dbReference type="SMART" id="SM00065">
    <property type="entry name" value="GAF"/>
    <property type="match status" value="1"/>
</dbReference>
<dbReference type="GO" id="GO:1902201">
    <property type="term" value="P:negative regulation of bacterial-type flagellum-dependent cell motility"/>
    <property type="evidence" value="ECO:0000318"/>
    <property type="project" value="GO_Central"/>
</dbReference>
<dbReference type="eggNOG" id="COG4191">
    <property type="taxonomic scope" value="Bacteria"/>
</dbReference>
<dbReference type="Gene3D" id="2.10.70.100">
    <property type="match status" value="1"/>
</dbReference>
<dbReference type="Proteomes" id="UP000001425">
    <property type="component" value="Chromosome"/>
</dbReference>
<dbReference type="PROSITE" id="PS50887">
    <property type="entry name" value="GGDEF"/>
    <property type="match status" value="1"/>
</dbReference>
<evidence type="ECO:0000259" key="2">
    <source>
        <dbReference type="PROSITE" id="PS50112"/>
    </source>
</evidence>
<keyword evidence="1" id="KW-0175">Coiled coil</keyword>
<dbReference type="IntAct" id="P73713">
    <property type="interactions" value="5"/>
</dbReference>
<dbReference type="PROSITE" id="PS50113">
    <property type="entry name" value="PAC"/>
    <property type="match status" value="3"/>
</dbReference>
<dbReference type="InterPro" id="IPR029016">
    <property type="entry name" value="GAF-like_dom_sf"/>
</dbReference>
<organism evidence="5 6">
    <name type="scientific">Synechocystis sp. (strain ATCC 27184 / PCC 6803 / Kazusa)</name>
    <dbReference type="NCBI Taxonomy" id="1111708"/>
    <lineage>
        <taxon>Bacteria</taxon>
        <taxon>Bacillati</taxon>
        <taxon>Cyanobacteriota</taxon>
        <taxon>Cyanophyceae</taxon>
        <taxon>Synechococcales</taxon>
        <taxon>Merismopediaceae</taxon>
        <taxon>Synechocystis</taxon>
    </lineage>
</organism>
<feature type="domain" description="PAS" evidence="2">
    <location>
        <begin position="468"/>
        <end position="510"/>
    </location>
</feature>
<dbReference type="Gene3D" id="3.30.70.270">
    <property type="match status" value="1"/>
</dbReference>
<dbReference type="FunFam" id="3.30.450.40:FF:000082">
    <property type="entry name" value="Sensor histidine kinase"/>
    <property type="match status" value="1"/>
</dbReference>
<dbReference type="FunFam" id="3.30.450.20:FF:000099">
    <property type="entry name" value="Sensory box sensor histidine kinase"/>
    <property type="match status" value="1"/>
</dbReference>
<dbReference type="GO" id="GO:0052621">
    <property type="term" value="F:diguanylate cyclase activity"/>
    <property type="evidence" value="ECO:0000318"/>
    <property type="project" value="GO_Central"/>
</dbReference>
<dbReference type="InterPro" id="IPR043128">
    <property type="entry name" value="Rev_trsase/Diguanyl_cyclase"/>
</dbReference>
<dbReference type="CDD" id="cd01949">
    <property type="entry name" value="GGDEF"/>
    <property type="match status" value="1"/>
</dbReference>
<feature type="domain" description="PAC" evidence="3">
    <location>
        <begin position="415"/>
        <end position="467"/>
    </location>
</feature>
<dbReference type="InterPro" id="IPR003018">
    <property type="entry name" value="GAF"/>
</dbReference>
<dbReference type="Gene3D" id="3.30.450.40">
    <property type="match status" value="1"/>
</dbReference>
<gene>
    <name evidence="5" type="ordered locus">sll1687</name>
</gene>
<dbReference type="Gene3D" id="3.30.450.20">
    <property type="entry name" value="PAS domain"/>
    <property type="match status" value="4"/>
</dbReference>
<feature type="domain" description="PAC" evidence="3">
    <location>
        <begin position="160"/>
        <end position="212"/>
    </location>
</feature>
<evidence type="ECO:0000313" key="5">
    <source>
        <dbReference type="EMBL" id="BAA17760.1"/>
    </source>
</evidence>
<dbReference type="InterPro" id="IPR000160">
    <property type="entry name" value="GGDEF_dom"/>
</dbReference>
<dbReference type="NCBIfam" id="TIGR00254">
    <property type="entry name" value="GGDEF"/>
    <property type="match status" value="1"/>
</dbReference>
<dbReference type="PhylomeDB" id="P73713"/>
<dbReference type="InterPro" id="IPR035965">
    <property type="entry name" value="PAS-like_dom_sf"/>
</dbReference>
<reference evidence="5 6" key="1">
    <citation type="journal article" date="1995" name="DNA Res.">
        <title>Sequence analysis of the genome of the unicellular cyanobacterium Synechocystis sp. strain PCC6803. I. Sequence features in the 1 Mb region from map positions 64% to 92% of the genome.</title>
        <authorList>
            <person name="Kaneko T."/>
            <person name="Tanaka A."/>
            <person name="Sato S."/>
            <person name="Kotani H."/>
            <person name="Sazuka T."/>
            <person name="Miyajima N."/>
            <person name="Sugiura M."/>
            <person name="Tabata S."/>
        </authorList>
    </citation>
    <scope>NUCLEOTIDE SEQUENCE [LARGE SCALE GENOMIC DNA]</scope>
    <source>
        <strain evidence="6">ATCC 27184 / PCC 6803 / Kazusa</strain>
    </source>
</reference>
<dbReference type="SMART" id="SM00091">
    <property type="entry name" value="PAS"/>
    <property type="match status" value="4"/>
</dbReference>